<keyword evidence="2" id="KW-1185">Reference proteome</keyword>
<comment type="caution">
    <text evidence="1">The sequence shown here is derived from an EMBL/GenBank/DDBJ whole genome shotgun (WGS) entry which is preliminary data.</text>
</comment>
<gene>
    <name evidence="1" type="ORF">F7D09_0768</name>
</gene>
<dbReference type="RefSeq" id="WP_152234127.1">
    <property type="nucleotide sequence ID" value="NZ_JBHSKZ010000027.1"/>
</dbReference>
<sequence>MRKADIASETLLDCGGFRFYDNHIEIDKHGFFGGFKGVDVIYYSDIAGISVRGSIMDVKKAAMKNVIMLRFRNRKQAQEGLSIINTHKA</sequence>
<evidence type="ECO:0000313" key="2">
    <source>
        <dbReference type="Proteomes" id="UP000441772"/>
    </source>
</evidence>
<dbReference type="EMBL" id="WBVT01000008">
    <property type="protein sequence ID" value="KAB7790662.1"/>
    <property type="molecule type" value="Genomic_DNA"/>
</dbReference>
<accession>A0A6I1GIW6</accession>
<dbReference type="AlphaFoldDB" id="A0A6I1GIW6"/>
<dbReference type="Proteomes" id="UP000441772">
    <property type="component" value="Unassembled WGS sequence"/>
</dbReference>
<protein>
    <submittedName>
        <fullName evidence="1">Uncharacterized protein</fullName>
    </submittedName>
</protein>
<name>A0A6I1GIW6_9BIFI</name>
<reference evidence="1 2" key="1">
    <citation type="submission" date="2019-09" db="EMBL/GenBank/DDBJ databases">
        <title>Characterization of the phylogenetic diversity of two novel species belonging to the genus Bifidobacterium: Bifidobacterium cebidarum sp. nov. and Bifidobacterium leontopitheci sp. nov.</title>
        <authorList>
            <person name="Lugli G.A."/>
            <person name="Duranti S."/>
            <person name="Milani C."/>
            <person name="Turroni F."/>
            <person name="Ventura M."/>
        </authorList>
    </citation>
    <scope>NUCLEOTIDE SEQUENCE [LARGE SCALE GENOMIC DNA]</scope>
    <source>
        <strain evidence="1 2">LMG 31471</strain>
    </source>
</reference>
<organism evidence="1 2">
    <name type="scientific">Bifidobacterium leontopitheci</name>
    <dbReference type="NCBI Taxonomy" id="2650774"/>
    <lineage>
        <taxon>Bacteria</taxon>
        <taxon>Bacillati</taxon>
        <taxon>Actinomycetota</taxon>
        <taxon>Actinomycetes</taxon>
        <taxon>Bifidobacteriales</taxon>
        <taxon>Bifidobacteriaceae</taxon>
        <taxon>Bifidobacterium</taxon>
    </lineage>
</organism>
<evidence type="ECO:0000313" key="1">
    <source>
        <dbReference type="EMBL" id="KAB7790662.1"/>
    </source>
</evidence>
<proteinExistence type="predicted"/>